<evidence type="ECO:0000259" key="5">
    <source>
        <dbReference type="Pfam" id="PF17384"/>
    </source>
</evidence>
<feature type="domain" description="Ribosome maturation factor RimP C-terminal" evidence="5">
    <location>
        <begin position="86"/>
        <end position="151"/>
    </location>
</feature>
<evidence type="ECO:0000256" key="3">
    <source>
        <dbReference type="HAMAP-Rule" id="MF_01077"/>
    </source>
</evidence>
<feature type="domain" description="Ribosome maturation factor RimP N-terminal" evidence="4">
    <location>
        <begin position="11"/>
        <end position="83"/>
    </location>
</feature>
<evidence type="ECO:0000313" key="6">
    <source>
        <dbReference type="EMBL" id="MDO6422500.1"/>
    </source>
</evidence>
<comment type="function">
    <text evidence="3">Required for maturation of 30S ribosomal subunits.</text>
</comment>
<dbReference type="Gene3D" id="2.30.30.180">
    <property type="entry name" value="Ribosome maturation factor RimP, C-terminal domain"/>
    <property type="match status" value="1"/>
</dbReference>
<dbReference type="PANTHER" id="PTHR33867">
    <property type="entry name" value="RIBOSOME MATURATION FACTOR RIMP"/>
    <property type="match status" value="1"/>
</dbReference>
<dbReference type="AlphaFoldDB" id="A0AAW7X4M3"/>
<dbReference type="InterPro" id="IPR003728">
    <property type="entry name" value="Ribosome_maturation_RimP"/>
</dbReference>
<evidence type="ECO:0000259" key="4">
    <source>
        <dbReference type="Pfam" id="PF02576"/>
    </source>
</evidence>
<dbReference type="HAMAP" id="MF_01077">
    <property type="entry name" value="RimP"/>
    <property type="match status" value="1"/>
</dbReference>
<dbReference type="FunFam" id="3.30.300.70:FF:000001">
    <property type="entry name" value="Ribosome maturation factor RimP"/>
    <property type="match status" value="1"/>
</dbReference>
<evidence type="ECO:0000313" key="7">
    <source>
        <dbReference type="Proteomes" id="UP001169760"/>
    </source>
</evidence>
<dbReference type="GO" id="GO:0000028">
    <property type="term" value="P:ribosomal small subunit assembly"/>
    <property type="evidence" value="ECO:0007669"/>
    <property type="project" value="TreeGrafter"/>
</dbReference>
<dbReference type="RefSeq" id="WP_011469187.1">
    <property type="nucleotide sequence ID" value="NZ_CP123764.1"/>
</dbReference>
<dbReference type="GO" id="GO:0006412">
    <property type="term" value="P:translation"/>
    <property type="evidence" value="ECO:0007669"/>
    <property type="project" value="TreeGrafter"/>
</dbReference>
<proteinExistence type="inferred from homology"/>
<dbReference type="CDD" id="cd01734">
    <property type="entry name" value="YlxS_C"/>
    <property type="match status" value="1"/>
</dbReference>
<dbReference type="Pfam" id="PF17384">
    <property type="entry name" value="DUF150_C"/>
    <property type="match status" value="1"/>
</dbReference>
<dbReference type="InterPro" id="IPR035956">
    <property type="entry name" value="RimP_N_sf"/>
</dbReference>
<dbReference type="SUPFAM" id="SSF75420">
    <property type="entry name" value="YhbC-like, N-terminal domain"/>
    <property type="match status" value="1"/>
</dbReference>
<comment type="similarity">
    <text evidence="3">Belongs to the RimP family.</text>
</comment>
<dbReference type="EMBL" id="JAUOPB010000005">
    <property type="protein sequence ID" value="MDO6422500.1"/>
    <property type="molecule type" value="Genomic_DNA"/>
</dbReference>
<dbReference type="InterPro" id="IPR028998">
    <property type="entry name" value="RimP_C"/>
</dbReference>
<evidence type="ECO:0000256" key="2">
    <source>
        <dbReference type="ARBA" id="ARBA00022517"/>
    </source>
</evidence>
<evidence type="ECO:0000256" key="1">
    <source>
        <dbReference type="ARBA" id="ARBA00022490"/>
    </source>
</evidence>
<dbReference type="InterPro" id="IPR036847">
    <property type="entry name" value="RimP_C_sf"/>
</dbReference>
<accession>A0AAW7X4M3</accession>
<dbReference type="Gene3D" id="3.30.300.70">
    <property type="entry name" value="RimP-like superfamily, N-terminal"/>
    <property type="match status" value="1"/>
</dbReference>
<comment type="caution">
    <text evidence="6">The sequence shown here is derived from an EMBL/GenBank/DDBJ whole genome shotgun (WGS) entry which is preliminary data.</text>
</comment>
<dbReference type="SUPFAM" id="SSF74942">
    <property type="entry name" value="YhbC-like, C-terminal domain"/>
    <property type="match status" value="1"/>
</dbReference>
<gene>
    <name evidence="3 6" type="primary">rimP</name>
    <name evidence="6" type="ORF">Q4521_08455</name>
</gene>
<name>A0AAW7X4M3_9GAMM</name>
<dbReference type="Proteomes" id="UP001169760">
    <property type="component" value="Unassembled WGS sequence"/>
</dbReference>
<protein>
    <recommendedName>
        <fullName evidence="3">Ribosome maturation factor RimP</fullName>
    </recommendedName>
</protein>
<dbReference type="SMR" id="A0AAW7X4M3"/>
<dbReference type="GeneID" id="98614367"/>
<keyword evidence="1 3" id="KW-0963">Cytoplasm</keyword>
<dbReference type="PANTHER" id="PTHR33867:SF1">
    <property type="entry name" value="RIBOSOME MATURATION FACTOR RIMP"/>
    <property type="match status" value="1"/>
</dbReference>
<dbReference type="Pfam" id="PF02576">
    <property type="entry name" value="RimP_N"/>
    <property type="match status" value="1"/>
</dbReference>
<dbReference type="NCBIfam" id="NF000927">
    <property type="entry name" value="PRK00092.1-1"/>
    <property type="match status" value="1"/>
</dbReference>
<comment type="subcellular location">
    <subcellularLocation>
        <location evidence="3">Cytoplasm</location>
    </subcellularLocation>
</comment>
<organism evidence="6 7">
    <name type="scientific">Saccharophagus degradans</name>
    <dbReference type="NCBI Taxonomy" id="86304"/>
    <lineage>
        <taxon>Bacteria</taxon>
        <taxon>Pseudomonadati</taxon>
        <taxon>Pseudomonadota</taxon>
        <taxon>Gammaproteobacteria</taxon>
        <taxon>Cellvibrionales</taxon>
        <taxon>Cellvibrionaceae</taxon>
        <taxon>Saccharophagus</taxon>
    </lineage>
</organism>
<dbReference type="InterPro" id="IPR028989">
    <property type="entry name" value="RimP_N"/>
</dbReference>
<reference evidence="6" key="1">
    <citation type="submission" date="2023-07" db="EMBL/GenBank/DDBJ databases">
        <title>Genome content predicts the carbon catabolic preferences of heterotrophic bacteria.</title>
        <authorList>
            <person name="Gralka M."/>
        </authorList>
    </citation>
    <scope>NUCLEOTIDE SEQUENCE</scope>
    <source>
        <strain evidence="6">I3M17_2</strain>
    </source>
</reference>
<dbReference type="GO" id="GO:0005829">
    <property type="term" value="C:cytosol"/>
    <property type="evidence" value="ECO:0007669"/>
    <property type="project" value="TreeGrafter"/>
</dbReference>
<keyword evidence="2 3" id="KW-0690">Ribosome biogenesis</keyword>
<sequence length="151" mass="17020">MAGKETRLEKMLAPVVESLGCEFWGLELRMQGKQSLLRIFIEKEAGVGVEDCENVSRQVSAVLDVEDPISGEYTLEVSSPGMDRPLFTLDHFTRFVGEHVSLRLRTAFDGRRNFSGKLTAVEDDEVILLIDAEEYILPFELIDKAQVVPKF</sequence>